<accession>A0A6H5IC41</accession>
<keyword evidence="3" id="KW-1185">Reference proteome</keyword>
<name>A0A6H5IC41_9HYME</name>
<organism evidence="2 3">
    <name type="scientific">Trichogramma brassicae</name>
    <dbReference type="NCBI Taxonomy" id="86971"/>
    <lineage>
        <taxon>Eukaryota</taxon>
        <taxon>Metazoa</taxon>
        <taxon>Ecdysozoa</taxon>
        <taxon>Arthropoda</taxon>
        <taxon>Hexapoda</taxon>
        <taxon>Insecta</taxon>
        <taxon>Pterygota</taxon>
        <taxon>Neoptera</taxon>
        <taxon>Endopterygota</taxon>
        <taxon>Hymenoptera</taxon>
        <taxon>Apocrita</taxon>
        <taxon>Proctotrupomorpha</taxon>
        <taxon>Chalcidoidea</taxon>
        <taxon>Trichogrammatidae</taxon>
        <taxon>Trichogramma</taxon>
    </lineage>
</organism>
<gene>
    <name evidence="2" type="ORF">TBRA_LOCUS7455</name>
</gene>
<proteinExistence type="predicted"/>
<evidence type="ECO:0000256" key="1">
    <source>
        <dbReference type="SAM" id="MobiDB-lite"/>
    </source>
</evidence>
<dbReference type="AlphaFoldDB" id="A0A6H5IC41"/>
<dbReference type="EMBL" id="CADCXV010000794">
    <property type="protein sequence ID" value="CAB0035563.1"/>
    <property type="molecule type" value="Genomic_DNA"/>
</dbReference>
<feature type="compositionally biased region" description="Low complexity" evidence="1">
    <location>
        <begin position="104"/>
        <end position="119"/>
    </location>
</feature>
<feature type="region of interest" description="Disordered" evidence="1">
    <location>
        <begin position="104"/>
        <end position="173"/>
    </location>
</feature>
<feature type="compositionally biased region" description="Basic and acidic residues" evidence="1">
    <location>
        <begin position="1"/>
        <end position="28"/>
    </location>
</feature>
<evidence type="ECO:0000313" key="3">
    <source>
        <dbReference type="Proteomes" id="UP000479190"/>
    </source>
</evidence>
<protein>
    <submittedName>
        <fullName evidence="2">Uncharacterized protein</fullName>
    </submittedName>
</protein>
<dbReference type="Proteomes" id="UP000479190">
    <property type="component" value="Unassembled WGS sequence"/>
</dbReference>
<reference evidence="2 3" key="1">
    <citation type="submission" date="2020-02" db="EMBL/GenBank/DDBJ databases">
        <authorList>
            <person name="Ferguson B K."/>
        </authorList>
    </citation>
    <scope>NUCLEOTIDE SEQUENCE [LARGE SCALE GENOMIC DNA]</scope>
</reference>
<evidence type="ECO:0000313" key="2">
    <source>
        <dbReference type="EMBL" id="CAB0035563.1"/>
    </source>
</evidence>
<sequence>MFGREIEIKTFSKEKKKDDSRPIMDKSPKIAHGASTETPNRPIVKDITESESLFDGSPDHCYISWSDKTQKEITKSHSVVRRIPLEKFGDISFLLQRNKLIEGQSLPDSLPSSRQSSSDTPAENISQLKRKTSQDDKLSENNNMTPPKQTPKKKSPPRAPLRRSTAAVQAHGAWSSRGHRVGLARDCRDSLVDHDGYLIAGQRFCGLAAASYVCKCTVVVINCLKKHLALIQHYNFTAMFFFNSPLTTIASYENYVRNIGRSSKVNFDKMISMQSCNSPNKANDEWRTSATSVGLHSSLPDQRNDKKISCSKKEYRLPRCATAIISINRGQLIDQGRRRAGFAYVPNRQGSKLAALKI</sequence>
<feature type="region of interest" description="Disordered" evidence="1">
    <location>
        <begin position="1"/>
        <end position="43"/>
    </location>
</feature>